<organism evidence="1 2">
    <name type="scientific">Muribaculum caecicola</name>
    <dbReference type="NCBI Taxonomy" id="3038144"/>
    <lineage>
        <taxon>Bacteria</taxon>
        <taxon>Pseudomonadati</taxon>
        <taxon>Bacteroidota</taxon>
        <taxon>Bacteroidia</taxon>
        <taxon>Bacteroidales</taxon>
        <taxon>Muribaculaceae</taxon>
        <taxon>Muribaculum</taxon>
    </lineage>
</organism>
<dbReference type="EMBL" id="SSTG01000048">
    <property type="protein sequence ID" value="THG52238.1"/>
    <property type="molecule type" value="Genomic_DNA"/>
</dbReference>
<evidence type="ECO:0000313" key="2">
    <source>
        <dbReference type="Proteomes" id="UP000305401"/>
    </source>
</evidence>
<evidence type="ECO:0000313" key="1">
    <source>
        <dbReference type="EMBL" id="THG52238.1"/>
    </source>
</evidence>
<dbReference type="Proteomes" id="UP000305401">
    <property type="component" value="Unassembled WGS sequence"/>
</dbReference>
<sequence length="448" mass="48201">MFMTSLPKTAYFITILLFAMPARAVTINIDTDRADKSVFDGKIDNGTTELTITGRAPSALLRHITELAPRLKALDLGALTLTPAEIPAYSFTGSSIESVALPEALVSIGEGAFAGSEIKSIKLPAGLDSVSGYAFHQCIKLQSTELPHSLRIIGNNAFSGCTSMQLSGAFPEALEIIGSQAMTGSGITTADMQNCKQLKHIGSFAFSSCKSLVSAIMPHYPVTIDEGAFMNCTSLTSINAHIKTVPPLMLAAATAVESLSFMSESQTSQIGSYAFSGIKSVTSAELSEEIEYIGNNAMERMYGLTDIYATKLKSVPELGENVWASTLQKNISLHTTADMAVSFRNAEQWNQFNIVNSDESGIGQLNSEDTGTTVLRFDGNTLYITSGNNIERVTAHDINGQSVHDKRVTPSTNIAINISEWKIPGAYIVRVYQQHLPATTHPVIINNR</sequence>
<accession>A0AC61S5M8</accession>
<gene>
    <name evidence="1" type="ORF">E5990_05360</name>
</gene>
<name>A0AC61S5M8_9BACT</name>
<keyword evidence="2" id="KW-1185">Reference proteome</keyword>
<reference evidence="1" key="1">
    <citation type="submission" date="2019-04" db="EMBL/GenBank/DDBJ databases">
        <title>Microbes associate with the intestines of laboratory mice.</title>
        <authorList>
            <person name="Navarre W."/>
            <person name="Wong E."/>
            <person name="Huang K.C."/>
            <person name="Tropini C."/>
            <person name="Ng K."/>
            <person name="Yu B."/>
        </authorList>
    </citation>
    <scope>NUCLEOTIDE SEQUENCE</scope>
    <source>
        <strain evidence="1">NM86_A22</strain>
    </source>
</reference>
<proteinExistence type="predicted"/>
<comment type="caution">
    <text evidence="1">The sequence shown here is derived from an EMBL/GenBank/DDBJ whole genome shotgun (WGS) entry which is preliminary data.</text>
</comment>
<protein>
    <submittedName>
        <fullName evidence="1">Leucine-rich repeat domain-containing protein</fullName>
    </submittedName>
</protein>